<dbReference type="CDD" id="cd08010">
    <property type="entry name" value="MltG_like"/>
    <property type="match status" value="1"/>
</dbReference>
<dbReference type="Proteomes" id="UP000613768">
    <property type="component" value="Unassembled WGS sequence"/>
</dbReference>
<dbReference type="EMBL" id="JACYTR010000060">
    <property type="protein sequence ID" value="MBD8527687.1"/>
    <property type="molecule type" value="Genomic_DNA"/>
</dbReference>
<dbReference type="EC" id="4.2.2.29" evidence="7"/>
<comment type="function">
    <text evidence="7">Functions as a peptidoglycan terminase that cleaves nascent peptidoglycan strands endolytically to terminate their elongation.</text>
</comment>
<organism evidence="8 9">
    <name type="scientific">Pseudomarimonas arenosa</name>
    <dbReference type="NCBI Taxonomy" id="2774145"/>
    <lineage>
        <taxon>Bacteria</taxon>
        <taxon>Pseudomonadati</taxon>
        <taxon>Pseudomonadota</taxon>
        <taxon>Gammaproteobacteria</taxon>
        <taxon>Lysobacterales</taxon>
        <taxon>Lysobacteraceae</taxon>
        <taxon>Pseudomarimonas</taxon>
    </lineage>
</organism>
<reference evidence="8 9" key="1">
    <citation type="submission" date="2020-09" db="EMBL/GenBank/DDBJ databases">
        <title>Pseudoxanthomonas sp. CAU 1598 isolated from sand of Yaerae Beach.</title>
        <authorList>
            <person name="Kim W."/>
        </authorList>
    </citation>
    <scope>NUCLEOTIDE SEQUENCE [LARGE SCALE GENOMIC DNA]</scope>
    <source>
        <strain evidence="8 9">CAU 1598</strain>
    </source>
</reference>
<sequence>MLLFGILLGGWLAHGEWRAYQQFVDQPLTNGDIERVIEVRSGDSFRHVLTRLRTLGVKEGRDEYWRYLAWELGVMRKLQVGEYLLFHGITPRELLGRMEKGRVIQHRFTIIPGWNLRDLRLALAEDPVLEQTLPGLSEGELLTRLGLETASAEGRFLPETYQFTRGVSDIDILKRARVAMDQALQRHWQARVNDLPLDSPEQALILASIIEKETGLAAERPEIAGVFIRRLRIGMKLQTDPTVIYGLGDSFNGNLTRAHLTTDTPFNTYTRGGLPPTPIAMPSEHAIIAALNPADGDTLYFVSRGDGSHQFSRTLSEHNTAVRRFQLKRR</sequence>
<dbReference type="PANTHER" id="PTHR30518">
    <property type="entry name" value="ENDOLYTIC MUREIN TRANSGLYCOSYLASE"/>
    <property type="match status" value="1"/>
</dbReference>
<keyword evidence="2 7" id="KW-0812">Transmembrane</keyword>
<dbReference type="GO" id="GO:0008932">
    <property type="term" value="F:lytic endotransglycosylase activity"/>
    <property type="evidence" value="ECO:0007669"/>
    <property type="project" value="UniProtKB-UniRule"/>
</dbReference>
<evidence type="ECO:0000256" key="2">
    <source>
        <dbReference type="ARBA" id="ARBA00022692"/>
    </source>
</evidence>
<dbReference type="GO" id="GO:0071555">
    <property type="term" value="P:cell wall organization"/>
    <property type="evidence" value="ECO:0007669"/>
    <property type="project" value="UniProtKB-KW"/>
</dbReference>
<evidence type="ECO:0000313" key="9">
    <source>
        <dbReference type="Proteomes" id="UP000613768"/>
    </source>
</evidence>
<name>A0AAW3ZRI8_9GAMM</name>
<dbReference type="NCBIfam" id="TIGR00247">
    <property type="entry name" value="endolytic transglycosylase MltG"/>
    <property type="match status" value="1"/>
</dbReference>
<gene>
    <name evidence="7 8" type="primary">mltG</name>
    <name evidence="8" type="ORF">IFO71_18225</name>
</gene>
<comment type="caution">
    <text evidence="8">The sequence shown here is derived from an EMBL/GenBank/DDBJ whole genome shotgun (WGS) entry which is preliminary data.</text>
</comment>
<evidence type="ECO:0000313" key="8">
    <source>
        <dbReference type="EMBL" id="MBD8527687.1"/>
    </source>
</evidence>
<keyword evidence="1 7" id="KW-1003">Cell membrane</keyword>
<keyword evidence="7" id="KW-0997">Cell inner membrane</keyword>
<dbReference type="GO" id="GO:0009252">
    <property type="term" value="P:peptidoglycan biosynthetic process"/>
    <property type="evidence" value="ECO:0007669"/>
    <property type="project" value="UniProtKB-UniRule"/>
</dbReference>
<dbReference type="GO" id="GO:0005886">
    <property type="term" value="C:plasma membrane"/>
    <property type="evidence" value="ECO:0007669"/>
    <property type="project" value="UniProtKB-UniRule"/>
</dbReference>
<evidence type="ECO:0000256" key="7">
    <source>
        <dbReference type="HAMAP-Rule" id="MF_02065"/>
    </source>
</evidence>
<comment type="catalytic activity">
    <reaction evidence="7">
        <text>a peptidoglycan chain = a peptidoglycan chain with N-acetyl-1,6-anhydromuramyl-[peptide] at the reducing end + a peptidoglycan chain with N-acetylglucosamine at the non-reducing end.</text>
        <dbReference type="EC" id="4.2.2.29"/>
    </reaction>
</comment>
<evidence type="ECO:0000256" key="6">
    <source>
        <dbReference type="ARBA" id="ARBA00023316"/>
    </source>
</evidence>
<keyword evidence="5 7" id="KW-0456">Lyase</keyword>
<evidence type="ECO:0000256" key="5">
    <source>
        <dbReference type="ARBA" id="ARBA00023239"/>
    </source>
</evidence>
<evidence type="ECO:0000256" key="4">
    <source>
        <dbReference type="ARBA" id="ARBA00023136"/>
    </source>
</evidence>
<dbReference type="AlphaFoldDB" id="A0AAW3ZRI8"/>
<keyword evidence="9" id="KW-1185">Reference proteome</keyword>
<protein>
    <recommendedName>
        <fullName evidence="7">Endolytic murein transglycosylase</fullName>
        <ecNumber evidence="7">4.2.2.29</ecNumber>
    </recommendedName>
    <alternativeName>
        <fullName evidence="7">Peptidoglycan lytic transglycosylase</fullName>
    </alternativeName>
    <alternativeName>
        <fullName evidence="7">Peptidoglycan polymerization terminase</fullName>
    </alternativeName>
</protein>
<keyword evidence="6 7" id="KW-0961">Cell wall biogenesis/degradation</keyword>
<evidence type="ECO:0000256" key="3">
    <source>
        <dbReference type="ARBA" id="ARBA00022989"/>
    </source>
</evidence>
<evidence type="ECO:0000256" key="1">
    <source>
        <dbReference type="ARBA" id="ARBA00022475"/>
    </source>
</evidence>
<dbReference type="Pfam" id="PF02618">
    <property type="entry name" value="YceG"/>
    <property type="match status" value="1"/>
</dbReference>
<keyword evidence="3 7" id="KW-1133">Transmembrane helix</keyword>
<accession>A0AAW3ZRI8</accession>
<dbReference type="InterPro" id="IPR003770">
    <property type="entry name" value="MLTG-like"/>
</dbReference>
<dbReference type="PANTHER" id="PTHR30518:SF2">
    <property type="entry name" value="ENDOLYTIC MUREIN TRANSGLYCOSYLASE"/>
    <property type="match status" value="1"/>
</dbReference>
<comment type="similarity">
    <text evidence="7">Belongs to the transglycosylase MltG family.</text>
</comment>
<dbReference type="Gene3D" id="3.30.160.60">
    <property type="entry name" value="Classic Zinc Finger"/>
    <property type="match status" value="1"/>
</dbReference>
<dbReference type="HAMAP" id="MF_02065">
    <property type="entry name" value="MltG"/>
    <property type="match status" value="1"/>
</dbReference>
<feature type="site" description="Important for catalytic activity" evidence="7">
    <location>
        <position position="213"/>
    </location>
</feature>
<proteinExistence type="inferred from homology"/>
<keyword evidence="4 7" id="KW-0472">Membrane</keyword>